<comment type="subunit">
    <text evidence="17">Homodimer. Interacts with myosin. Interacts with SIKE1 and both associate with the STRIPAK core complex composed of PP2A catalytic and scaffolding subunits, the striatins (PP2A regulatory subunits), the striatin-associated proteins MOB4, STRIP1 and STRIP2, PDCD10 and members of the STE20 kinases, such as STK24 and STK26. Interacts (via FHA domain) with STK3 (when phosphorylated); the interaction associates STK3 with the STRIPAK complex.</text>
</comment>
<evidence type="ECO:0000256" key="18">
    <source>
        <dbReference type="ARBA" id="ARBA00074026"/>
    </source>
</evidence>
<evidence type="ECO:0000256" key="3">
    <source>
        <dbReference type="ARBA" id="ARBA00022475"/>
    </source>
</evidence>
<evidence type="ECO:0000256" key="13">
    <source>
        <dbReference type="ARBA" id="ARBA00046294"/>
    </source>
</evidence>
<evidence type="ECO:0000256" key="20">
    <source>
        <dbReference type="SAM" id="MobiDB-lite"/>
    </source>
</evidence>
<evidence type="ECO:0000256" key="4">
    <source>
        <dbReference type="ARBA" id="ARBA00022490"/>
    </source>
</evidence>
<dbReference type="GO" id="GO:1900825">
    <property type="term" value="P:regulation of membrane depolarization during cardiac muscle cell action potential"/>
    <property type="evidence" value="ECO:0007669"/>
    <property type="project" value="TreeGrafter"/>
</dbReference>
<evidence type="ECO:0000256" key="14">
    <source>
        <dbReference type="ARBA" id="ARBA00057671"/>
    </source>
</evidence>
<evidence type="ECO:0000256" key="5">
    <source>
        <dbReference type="ARBA" id="ARBA00022553"/>
    </source>
</evidence>
<evidence type="ECO:0000256" key="16">
    <source>
        <dbReference type="ARBA" id="ARBA00061687"/>
    </source>
</evidence>
<evidence type="ECO:0000256" key="12">
    <source>
        <dbReference type="ARBA" id="ARBA00023212"/>
    </source>
</evidence>
<feature type="compositionally biased region" description="Acidic residues" evidence="20">
    <location>
        <begin position="423"/>
        <end position="434"/>
    </location>
</feature>
<organism evidence="23 24">
    <name type="scientific">Physeter macrocephalus</name>
    <name type="common">Sperm whale</name>
    <name type="synonym">Physeter catodon</name>
    <dbReference type="NCBI Taxonomy" id="9755"/>
    <lineage>
        <taxon>Eukaryota</taxon>
        <taxon>Metazoa</taxon>
        <taxon>Chordata</taxon>
        <taxon>Craniata</taxon>
        <taxon>Vertebrata</taxon>
        <taxon>Euteleostomi</taxon>
        <taxon>Mammalia</taxon>
        <taxon>Eutheria</taxon>
        <taxon>Laurasiatheria</taxon>
        <taxon>Artiodactyla</taxon>
        <taxon>Whippomorpha</taxon>
        <taxon>Cetacea</taxon>
        <taxon>Odontoceti</taxon>
        <taxon>Physeteridae</taxon>
        <taxon>Physeter</taxon>
    </lineage>
</organism>
<feature type="coiled-coil region" evidence="19">
    <location>
        <begin position="233"/>
        <end position="380"/>
    </location>
</feature>
<evidence type="ECO:0000256" key="9">
    <source>
        <dbReference type="ARBA" id="ARBA00023054"/>
    </source>
</evidence>
<evidence type="ECO:0000256" key="2">
    <source>
        <dbReference type="ARBA" id="ARBA00004300"/>
    </source>
</evidence>
<dbReference type="PANTHER" id="PTHR15715">
    <property type="entry name" value="CENTROSOMAL PROTEIN OF 170 KDA"/>
    <property type="match status" value="1"/>
</dbReference>
<evidence type="ECO:0000256" key="7">
    <source>
        <dbReference type="ARBA" id="ARBA00022824"/>
    </source>
</evidence>
<dbReference type="Gene3D" id="2.60.200.20">
    <property type="match status" value="1"/>
</dbReference>
<feature type="region of interest" description="Disordered" evidence="20">
    <location>
        <begin position="398"/>
        <end position="435"/>
    </location>
</feature>
<keyword evidence="11 21" id="KW-0472">Membrane</keyword>
<comment type="subcellular location">
    <subcellularLocation>
        <location evidence="15">Cell membrane</location>
        <location evidence="15">Sarcolemma</location>
        <topology evidence="15">Single-pass type IV membrane protein</topology>
    </subcellularLocation>
    <subcellularLocation>
        <location evidence="2">Cytoplasm</location>
        <location evidence="2">Cytoskeleton</location>
        <location evidence="2">Microtubule organizing center</location>
        <location evidence="2">Centrosome</location>
    </subcellularLocation>
    <subcellularLocation>
        <location evidence="1">Endoplasmic reticulum membrane</location>
        <topology evidence="1">Single-pass type IV membrane protein</topology>
    </subcellularLocation>
    <subcellularLocation>
        <location evidence="13">Mitochondrion membrane</location>
        <topology evidence="13">Single-pass type IV membrane protein</topology>
    </subcellularLocation>
</comment>
<keyword evidence="8 21" id="KW-1133">Transmembrane helix</keyword>
<dbReference type="CTD" id="7871"/>
<keyword evidence="23" id="KW-1185">Reference proteome</keyword>
<dbReference type="FunFam" id="2.60.200.20:FF:000003">
    <property type="entry name" value="sarcolemmal membrane-associated protein isoform X2"/>
    <property type="match status" value="1"/>
</dbReference>
<keyword evidence="9 19" id="KW-0175">Coiled coil</keyword>
<dbReference type="InterPro" id="IPR000253">
    <property type="entry name" value="FHA_dom"/>
</dbReference>
<keyword evidence="6 21" id="KW-0812">Transmembrane</keyword>
<evidence type="ECO:0000256" key="10">
    <source>
        <dbReference type="ARBA" id="ARBA00023128"/>
    </source>
</evidence>
<feature type="coiled-coil region" evidence="19">
    <location>
        <begin position="445"/>
        <end position="716"/>
    </location>
</feature>
<dbReference type="InterPro" id="IPR051176">
    <property type="entry name" value="Cent_Immune-Sig_Mod"/>
</dbReference>
<protein>
    <recommendedName>
        <fullName evidence="18">Sarcolemmal membrane-associated protein</fullName>
    </recommendedName>
</protein>
<comment type="function">
    <text evidence="14">Associates with the striatin-interacting phosphatase and kinase (STRIPAK) core complex, forming the extended (SIKE1:SLMAP)STRIPAK complex. The (SIKE1:SLMAP)STRIPAK complex dephosphorylates STK3 leading to the inhibition of Hippo signaling and the control of cell growth. May play a role during myoblast fusion.</text>
</comment>
<evidence type="ECO:0000256" key="15">
    <source>
        <dbReference type="ARBA" id="ARBA00060409"/>
    </source>
</evidence>
<evidence type="ECO:0000256" key="19">
    <source>
        <dbReference type="SAM" id="Coils"/>
    </source>
</evidence>
<dbReference type="PROSITE" id="PS50006">
    <property type="entry name" value="FHA_DOMAIN"/>
    <property type="match status" value="1"/>
</dbReference>
<dbReference type="AlphaFoldDB" id="A0A9W2W8R9"/>
<evidence type="ECO:0000256" key="17">
    <source>
        <dbReference type="ARBA" id="ARBA00066015"/>
    </source>
</evidence>
<dbReference type="GO" id="GO:0072659">
    <property type="term" value="P:protein localization to plasma membrane"/>
    <property type="evidence" value="ECO:0007669"/>
    <property type="project" value="TreeGrafter"/>
</dbReference>
<dbReference type="RefSeq" id="XP_054935684.1">
    <property type="nucleotide sequence ID" value="XM_055079709.1"/>
</dbReference>
<evidence type="ECO:0000313" key="24">
    <source>
        <dbReference type="RefSeq" id="XP_054935684.1"/>
    </source>
</evidence>
<dbReference type="CDD" id="cd21911">
    <property type="entry name" value="CC1_SLMAP"/>
    <property type="match status" value="1"/>
</dbReference>
<gene>
    <name evidence="24" type="primary">SLMAP</name>
</gene>
<feature type="transmembrane region" description="Helical" evidence="21">
    <location>
        <begin position="722"/>
        <end position="742"/>
    </location>
</feature>
<comment type="similarity">
    <text evidence="16">Belongs to the SLMAP family.</text>
</comment>
<reference evidence="24" key="1">
    <citation type="submission" date="2025-08" db="UniProtKB">
        <authorList>
            <consortium name="RefSeq"/>
        </authorList>
    </citation>
    <scope>IDENTIFICATION</scope>
    <source>
        <tissue evidence="24">Muscle</tissue>
    </source>
</reference>
<evidence type="ECO:0000259" key="22">
    <source>
        <dbReference type="PROSITE" id="PS50006"/>
    </source>
</evidence>
<proteinExistence type="inferred from homology"/>
<dbReference type="SUPFAM" id="SSF49879">
    <property type="entry name" value="SMAD/FHA domain"/>
    <property type="match status" value="1"/>
</dbReference>
<dbReference type="CDD" id="cd22679">
    <property type="entry name" value="FHA_SLMAP"/>
    <property type="match status" value="1"/>
</dbReference>
<dbReference type="GO" id="GO:0005813">
    <property type="term" value="C:centrosome"/>
    <property type="evidence" value="ECO:0007669"/>
    <property type="project" value="UniProtKB-SubCell"/>
</dbReference>
<evidence type="ECO:0000256" key="21">
    <source>
        <dbReference type="SAM" id="Phobius"/>
    </source>
</evidence>
<dbReference type="GeneID" id="102983745"/>
<dbReference type="GO" id="GO:0031966">
    <property type="term" value="C:mitochondrial membrane"/>
    <property type="evidence" value="ECO:0007669"/>
    <property type="project" value="UniProtKB-SubCell"/>
</dbReference>
<feature type="compositionally biased region" description="Basic and acidic residues" evidence="20">
    <location>
        <begin position="398"/>
        <end position="408"/>
    </location>
</feature>
<keyword evidence="7" id="KW-0256">Endoplasmic reticulum</keyword>
<dbReference type="Pfam" id="PF00498">
    <property type="entry name" value="FHA"/>
    <property type="match status" value="1"/>
</dbReference>
<dbReference type="GO" id="GO:0042383">
    <property type="term" value="C:sarcolemma"/>
    <property type="evidence" value="ECO:0007669"/>
    <property type="project" value="UniProtKB-SubCell"/>
</dbReference>
<evidence type="ECO:0000313" key="23">
    <source>
        <dbReference type="Proteomes" id="UP000248484"/>
    </source>
</evidence>
<dbReference type="SMART" id="SM00240">
    <property type="entry name" value="FHA"/>
    <property type="match status" value="1"/>
</dbReference>
<accession>A0A9W2W8R9</accession>
<sequence>MPSALAIFTCRPNSHPFQERHVYLDEPIKIGRSVARCRPAQNNATFDCKVLSRNHALVWFDHKTGKFYLQDTKSSNGTFINSQRLSRGSEESPPCEILSGDIIQFGVDVTENTRKVTHGCIVSTIKLFLPDGMEARLRSDVIHAPLPSPVDKVAANTPSMYSQELFQLSQYLQEALHREQMLEQKLATLQRLLAITQEASDTSWQALIDEDRLLSRLEVMGNQLQACSKNQTEDSLRKELIALQEDKHNYETTAKESLRRVLQEKIEVVRKLSEVERSLSNTEDECTHLKEMNERTQEELRELANKYNGAVNEIKDLSDKLKVAEGKQEEIQQKGQAEKKELQHKIDEMEEKEQELQAKIEALQADNDFTNERLTALQEKLIVEGHLTKVVEETKLSKENQARAKESDLSDTLSPSKEKSSDDTTDAQMDEQDLNEPFAKVSLLKALLEEERKAYRNQVEESTKQIQVLQAQLQRLHVNIENLREEKDSEITSTRDELLSARDEILLLHQAAEKAASERDTDIASLQEELKKVRAELERWRKAASEYEKEIMSLQTTFQLRCQQCEDQQREEATRLQGELEKLRKEWNVLDAECRSLKKENVLLSSELQRQEKELHNSQKQSLELTSDLSILQMTRKELENQVGSLKEQHLRDSADLKTLLSKAENQAKDVQKEYEKTQTVLSELKLKFEMTEQEKQSITDELKQCKDNLKLLREKGNNPSILQPVPAVFIGLFLAFLFWCFGPLW</sequence>
<evidence type="ECO:0000256" key="1">
    <source>
        <dbReference type="ARBA" id="ARBA00004163"/>
    </source>
</evidence>
<dbReference type="InterPro" id="IPR008984">
    <property type="entry name" value="SMAD_FHA_dom_sf"/>
</dbReference>
<keyword evidence="3" id="KW-1003">Cell membrane</keyword>
<feature type="domain" description="FHA" evidence="22">
    <location>
        <begin position="28"/>
        <end position="85"/>
    </location>
</feature>
<dbReference type="PANTHER" id="PTHR15715:SF22">
    <property type="entry name" value="SARCOLEMMAL MEMBRANE-ASSOCIATED PROTEIN"/>
    <property type="match status" value="1"/>
</dbReference>
<feature type="coiled-coil region" evidence="19">
    <location>
        <begin position="172"/>
        <end position="199"/>
    </location>
</feature>
<evidence type="ECO:0000256" key="6">
    <source>
        <dbReference type="ARBA" id="ARBA00022692"/>
    </source>
</evidence>
<evidence type="ECO:0000256" key="11">
    <source>
        <dbReference type="ARBA" id="ARBA00023136"/>
    </source>
</evidence>
<evidence type="ECO:0000256" key="8">
    <source>
        <dbReference type="ARBA" id="ARBA00022989"/>
    </source>
</evidence>
<dbReference type="GO" id="GO:0005789">
    <property type="term" value="C:endoplasmic reticulum membrane"/>
    <property type="evidence" value="ECO:0007669"/>
    <property type="project" value="UniProtKB-SubCell"/>
</dbReference>
<keyword evidence="12" id="KW-0206">Cytoskeleton</keyword>
<keyword evidence="10" id="KW-0496">Mitochondrion</keyword>
<keyword evidence="5" id="KW-0597">Phosphoprotein</keyword>
<keyword evidence="4" id="KW-0963">Cytoplasm</keyword>
<name>A0A9W2W8R9_PHYMC</name>
<dbReference type="Proteomes" id="UP000248484">
    <property type="component" value="Chromosome 18"/>
</dbReference>